<dbReference type="HOGENOM" id="CLU_035188_1_2_7"/>
<feature type="region of interest" description="Interaction with tRNA" evidence="9">
    <location>
        <begin position="146"/>
        <end position="148"/>
    </location>
</feature>
<keyword evidence="7" id="KW-1015">Disulfide bond</keyword>
<proteinExistence type="inferred from homology"/>
<keyword evidence="9" id="KW-0963">Cytoplasm</keyword>
<evidence type="ECO:0000256" key="2">
    <source>
        <dbReference type="ARBA" id="ARBA00022679"/>
    </source>
</evidence>
<keyword evidence="4 9" id="KW-0547">Nucleotide-binding</keyword>
<accession>V6DHH6</accession>
<comment type="function">
    <text evidence="9">Catalyzes the 2-thiolation of uridine at the wobble position (U34) of tRNA, leading to the formation of s(2)U34.</text>
</comment>
<dbReference type="GO" id="GO:0005524">
    <property type="term" value="F:ATP binding"/>
    <property type="evidence" value="ECO:0007669"/>
    <property type="project" value="UniProtKB-KW"/>
</dbReference>
<dbReference type="Gene3D" id="3.40.50.620">
    <property type="entry name" value="HUPs"/>
    <property type="match status" value="1"/>
</dbReference>
<dbReference type="InterPro" id="IPR014729">
    <property type="entry name" value="Rossmann-like_a/b/a_fold"/>
</dbReference>
<keyword evidence="12" id="KW-0489">Methyltransferase</keyword>
<gene>
    <name evidence="9 12" type="primary">mnmA</name>
    <name evidence="12" type="ORF">BABL1_gene_715</name>
</gene>
<evidence type="ECO:0000256" key="8">
    <source>
        <dbReference type="ARBA" id="ARBA00051542"/>
    </source>
</evidence>
<dbReference type="PANTHER" id="PTHR43052">
    <property type="match status" value="1"/>
</dbReference>
<dbReference type="eggNOG" id="COG0482">
    <property type="taxonomic scope" value="Bacteria"/>
</dbReference>
<dbReference type="Pfam" id="PF20258">
    <property type="entry name" value="tRNA_Me_trans_C"/>
    <property type="match status" value="1"/>
</dbReference>
<organism evidence="12 13">
    <name type="scientific">Candidatus Babela massiliensis</name>
    <dbReference type="NCBI Taxonomy" id="673862"/>
    <lineage>
        <taxon>Bacteria</taxon>
        <taxon>Candidatus Babelota</taxon>
        <taxon>Candidatus Babeliae</taxon>
        <taxon>Candidatus Babeliales</taxon>
        <taxon>Candidatus Babeliaceae</taxon>
        <taxon>Candidatus Babela</taxon>
    </lineage>
</organism>
<keyword evidence="13" id="KW-1185">Reference proteome</keyword>
<comment type="similarity">
    <text evidence="9">Belongs to the MnmA/TRMU family.</text>
</comment>
<dbReference type="STRING" id="673862.BABL1_gene_715"/>
<comment type="subcellular location">
    <subcellularLocation>
        <location evidence="9">Cytoplasm</location>
    </subcellularLocation>
</comment>
<dbReference type="AlphaFoldDB" id="V6DHH6"/>
<evidence type="ECO:0000256" key="5">
    <source>
        <dbReference type="ARBA" id="ARBA00022840"/>
    </source>
</evidence>
<feature type="binding site" evidence="9">
    <location>
        <position position="34"/>
    </location>
    <ligand>
        <name>ATP</name>
        <dbReference type="ChEBI" id="CHEBI:30616"/>
    </ligand>
</feature>
<evidence type="ECO:0000256" key="6">
    <source>
        <dbReference type="ARBA" id="ARBA00022884"/>
    </source>
</evidence>
<evidence type="ECO:0000259" key="10">
    <source>
        <dbReference type="Pfam" id="PF20258"/>
    </source>
</evidence>
<evidence type="ECO:0000256" key="7">
    <source>
        <dbReference type="ARBA" id="ARBA00023157"/>
    </source>
</evidence>
<feature type="binding site" evidence="9">
    <location>
        <position position="124"/>
    </location>
    <ligand>
        <name>ATP</name>
        <dbReference type="ChEBI" id="CHEBI:30616"/>
    </ligand>
</feature>
<protein>
    <recommendedName>
        <fullName evidence="9">tRNA-specific 2-thiouridylase MnmA</fullName>
        <ecNumber evidence="9">2.8.1.13</ecNumber>
    </recommendedName>
</protein>
<comment type="caution">
    <text evidence="9">Lacks conserved residue(s) required for the propagation of feature annotation.</text>
</comment>
<dbReference type="EMBL" id="HG793133">
    <property type="protein sequence ID" value="CDK31004.1"/>
    <property type="molecule type" value="Genomic_DNA"/>
</dbReference>
<keyword evidence="3 9" id="KW-0819">tRNA processing</keyword>
<feature type="active site" description="Nucleophile" evidence="9">
    <location>
        <position position="101"/>
    </location>
</feature>
<dbReference type="InterPro" id="IPR004506">
    <property type="entry name" value="MnmA-like"/>
</dbReference>
<evidence type="ECO:0000259" key="11">
    <source>
        <dbReference type="Pfam" id="PF20259"/>
    </source>
</evidence>
<reference evidence="12 13" key="1">
    <citation type="journal article" date="2015" name="Biol. Direct">
        <title>Babela massiliensis, a representative of a widespread bacterial phylum with unusual adaptations to parasitism in amoebae.</title>
        <authorList>
            <person name="Pagnier I."/>
            <person name="Yutin N."/>
            <person name="Croce O."/>
            <person name="Makarova K.S."/>
            <person name="Wolf Y.I."/>
            <person name="Benamar S."/>
            <person name="Raoult D."/>
            <person name="Koonin E.V."/>
            <person name="La Scola B."/>
        </authorList>
    </citation>
    <scope>NUCLEOTIDE SEQUENCE [LARGE SCALE GENOMIC DNA]</scope>
    <source>
        <strain evidence="13">BABL1</strain>
    </source>
</reference>
<keyword evidence="2 9" id="KW-0808">Transferase</keyword>
<dbReference type="NCBIfam" id="NF001138">
    <property type="entry name" value="PRK00143.1"/>
    <property type="match status" value="1"/>
</dbReference>
<dbReference type="InterPro" id="IPR051305">
    <property type="entry name" value="tRNA_2-thiouridylase_MnmA"/>
</dbReference>
<comment type="catalytic activity">
    <reaction evidence="8 9">
        <text>S-sulfanyl-L-cysteinyl-[protein] + uridine(34) in tRNA + AH2 + ATP = 2-thiouridine(34) in tRNA + L-cysteinyl-[protein] + A + AMP + diphosphate + H(+)</text>
        <dbReference type="Rhea" id="RHEA:47032"/>
        <dbReference type="Rhea" id="RHEA-COMP:10131"/>
        <dbReference type="Rhea" id="RHEA-COMP:11726"/>
        <dbReference type="Rhea" id="RHEA-COMP:11727"/>
        <dbReference type="Rhea" id="RHEA-COMP:11728"/>
        <dbReference type="ChEBI" id="CHEBI:13193"/>
        <dbReference type="ChEBI" id="CHEBI:15378"/>
        <dbReference type="ChEBI" id="CHEBI:17499"/>
        <dbReference type="ChEBI" id="CHEBI:29950"/>
        <dbReference type="ChEBI" id="CHEBI:30616"/>
        <dbReference type="ChEBI" id="CHEBI:33019"/>
        <dbReference type="ChEBI" id="CHEBI:61963"/>
        <dbReference type="ChEBI" id="CHEBI:65315"/>
        <dbReference type="ChEBI" id="CHEBI:87170"/>
        <dbReference type="ChEBI" id="CHEBI:456215"/>
        <dbReference type="EC" id="2.8.1.13"/>
    </reaction>
</comment>
<dbReference type="GO" id="GO:0008168">
    <property type="term" value="F:methyltransferase activity"/>
    <property type="evidence" value="ECO:0007669"/>
    <property type="project" value="UniProtKB-KW"/>
</dbReference>
<dbReference type="SUPFAM" id="SSF52402">
    <property type="entry name" value="Adenine nucleotide alpha hydrolases-like"/>
    <property type="match status" value="1"/>
</dbReference>
<dbReference type="CDD" id="cd01998">
    <property type="entry name" value="MnmA_TRMU-like"/>
    <property type="match status" value="1"/>
</dbReference>
<feature type="domain" description="tRNA-specific 2-thiouridylase MnmA-like central" evidence="11">
    <location>
        <begin position="204"/>
        <end position="266"/>
    </location>
</feature>
<dbReference type="InterPro" id="IPR046884">
    <property type="entry name" value="MnmA-like_central"/>
</dbReference>
<keyword evidence="6 9" id="KW-0694">RNA-binding</keyword>
<evidence type="ECO:0000313" key="12">
    <source>
        <dbReference type="EMBL" id="CDK31004.1"/>
    </source>
</evidence>
<dbReference type="NCBIfam" id="TIGR00420">
    <property type="entry name" value="trmU"/>
    <property type="match status" value="1"/>
</dbReference>
<dbReference type="HAMAP" id="MF_00144">
    <property type="entry name" value="tRNA_thiouridyl_MnmA"/>
    <property type="match status" value="1"/>
</dbReference>
<name>V6DHH6_9BACT</name>
<dbReference type="InterPro" id="IPR046885">
    <property type="entry name" value="MnmA-like_C"/>
</dbReference>
<evidence type="ECO:0000256" key="4">
    <source>
        <dbReference type="ARBA" id="ARBA00022741"/>
    </source>
</evidence>
<feature type="binding site" evidence="9">
    <location>
        <begin position="6"/>
        <end position="13"/>
    </location>
    <ligand>
        <name>ATP</name>
        <dbReference type="ChEBI" id="CHEBI:30616"/>
    </ligand>
</feature>
<dbReference type="PANTHER" id="PTHR43052:SF1">
    <property type="entry name" value="TRNA-5-TAURINOMETHYLURIDINE 2-SULFURTRANSFERASE"/>
    <property type="match status" value="1"/>
</dbReference>
<dbReference type="PATRIC" id="fig|673862.3.peg.895"/>
<dbReference type="InterPro" id="IPR023382">
    <property type="entry name" value="MnmA-like_central_sf"/>
</dbReference>
<feature type="site" description="Interaction with tRNA" evidence="9">
    <location>
        <position position="338"/>
    </location>
</feature>
<keyword evidence="5 9" id="KW-0067">ATP-binding</keyword>
<dbReference type="GO" id="GO:0006400">
    <property type="term" value="P:tRNA modification"/>
    <property type="evidence" value="ECO:0007669"/>
    <property type="project" value="UniProtKB-UniRule"/>
</dbReference>
<dbReference type="Proteomes" id="UP000018769">
    <property type="component" value="Chromosome I"/>
</dbReference>
<dbReference type="KEGG" id="dpb:BABL1_gene_715"/>
<keyword evidence="1 9" id="KW-0820">tRNA-binding</keyword>
<dbReference type="OrthoDB" id="9800696at2"/>
<evidence type="ECO:0000256" key="1">
    <source>
        <dbReference type="ARBA" id="ARBA00022555"/>
    </source>
</evidence>
<dbReference type="GO" id="GO:0005737">
    <property type="term" value="C:cytoplasm"/>
    <property type="evidence" value="ECO:0007669"/>
    <property type="project" value="UniProtKB-SubCell"/>
</dbReference>
<dbReference type="GO" id="GO:0103016">
    <property type="term" value="F:tRNA-uridine 2-sulfurtransferase activity"/>
    <property type="evidence" value="ECO:0007669"/>
    <property type="project" value="UniProtKB-EC"/>
</dbReference>
<feature type="region of interest" description="Interaction with target base in tRNA" evidence="9">
    <location>
        <begin position="96"/>
        <end position="98"/>
    </location>
</feature>
<evidence type="ECO:0000256" key="9">
    <source>
        <dbReference type="HAMAP-Rule" id="MF_00144"/>
    </source>
</evidence>
<dbReference type="Pfam" id="PF03054">
    <property type="entry name" value="tRNA_Me_trans"/>
    <property type="match status" value="1"/>
</dbReference>
<feature type="site" description="Interaction with tRNA" evidence="9">
    <location>
        <position position="125"/>
    </location>
</feature>
<dbReference type="GO" id="GO:0000049">
    <property type="term" value="F:tRNA binding"/>
    <property type="evidence" value="ECO:0007669"/>
    <property type="project" value="UniProtKB-KW"/>
</dbReference>
<evidence type="ECO:0000256" key="3">
    <source>
        <dbReference type="ARBA" id="ARBA00022694"/>
    </source>
</evidence>
<dbReference type="RefSeq" id="WP_023792981.1">
    <property type="nucleotide sequence ID" value="NC_023003.1"/>
</dbReference>
<dbReference type="Gene3D" id="2.30.30.280">
    <property type="entry name" value="Adenine nucleotide alpha hydrolases-like domains"/>
    <property type="match status" value="1"/>
</dbReference>
<feature type="domain" description="tRNA-specific 2-thiouridylase MnmA-like C-terminal" evidence="10">
    <location>
        <begin position="277"/>
        <end position="354"/>
    </location>
</feature>
<sequence length="356" mass="40634">MKIAVLLSGGVDSSVALALLKEQYGKKALEAFYLKIWLEDELAYLGNCPWEEDLSYVEAVCKQLDIKLNILSLQKEYFKEVVGYTTQEIKSGRTPNPDVLCNQKVKFGAFLSKIDSSFDFVATGHYAQIERIDNQTLLKCSKDEIKDQTYFLAQLNEEQISRALFPIGHLSKDEVRALAQQYNLPNMNRKDSQGICFLGKLKFNDFIKAHLGEKKGNLIEFETGKKLGTHNGFWFYTLGQRQGIGLSHGPWYVVSKDIKNNIVYISSNYYSNDKKRDNLIIESCNWLINKPNQDIFNKKLKIKLRHGPKFNYASLTQIDNDKYQIILDHNDQGIAPGQFAVIYDDNICILSGIISN</sequence>
<dbReference type="GO" id="GO:0032259">
    <property type="term" value="P:methylation"/>
    <property type="evidence" value="ECO:0007669"/>
    <property type="project" value="UniProtKB-KW"/>
</dbReference>
<feature type="active site" description="Cysteine persulfide intermediate" evidence="9">
    <location>
        <position position="196"/>
    </location>
</feature>
<dbReference type="Pfam" id="PF20259">
    <property type="entry name" value="tRNA_Me_trans_M"/>
    <property type="match status" value="1"/>
</dbReference>
<dbReference type="Gene3D" id="2.40.30.10">
    <property type="entry name" value="Translation factors"/>
    <property type="match status" value="1"/>
</dbReference>
<dbReference type="EC" id="2.8.1.13" evidence="9"/>
<evidence type="ECO:0000313" key="13">
    <source>
        <dbReference type="Proteomes" id="UP000018769"/>
    </source>
</evidence>
<dbReference type="FunFam" id="2.30.30.280:FF:000001">
    <property type="entry name" value="tRNA-specific 2-thiouridylase MnmA"/>
    <property type="match status" value="1"/>
</dbReference>